<dbReference type="FunFam" id="1.20.140.10:FF:000004">
    <property type="entry name" value="Acyl-CoA dehydrogenase FadE25"/>
    <property type="match status" value="1"/>
</dbReference>
<dbReference type="Proteomes" id="UP000031521">
    <property type="component" value="Plasmid pP73A"/>
</dbReference>
<dbReference type="SUPFAM" id="SSF56645">
    <property type="entry name" value="Acyl-CoA dehydrogenase NM domain-like"/>
    <property type="match status" value="1"/>
</dbReference>
<evidence type="ECO:0000256" key="4">
    <source>
        <dbReference type="ARBA" id="ARBA00022827"/>
    </source>
</evidence>
<proteinExistence type="inferred from homology"/>
<dbReference type="GO" id="GO:0003995">
    <property type="term" value="F:acyl-CoA dehydrogenase activity"/>
    <property type="evidence" value="ECO:0007669"/>
    <property type="project" value="InterPro"/>
</dbReference>
<geneLocation type="plasmid" evidence="13 14">
    <name>pP73A</name>
</geneLocation>
<dbReference type="HOGENOM" id="CLU_018204_0_1_5"/>
<evidence type="ECO:0000256" key="3">
    <source>
        <dbReference type="ARBA" id="ARBA00022630"/>
    </source>
</evidence>
<name>A0A0B5E6Y2_9RHOB</name>
<dbReference type="InterPro" id="IPR013786">
    <property type="entry name" value="AcylCoA_DH/ox_N"/>
</dbReference>
<dbReference type="RefSeq" id="WP_052453643.1">
    <property type="nucleotide sequence ID" value="NZ_CP004394.1"/>
</dbReference>
<dbReference type="AlphaFoldDB" id="A0A0B5E6Y2"/>
<feature type="domain" description="Acyl-CoA oxidase/dehydrogenase middle" evidence="11">
    <location>
        <begin position="123"/>
        <end position="207"/>
    </location>
</feature>
<feature type="domain" description="Acyl-CoA dehydrogenase/oxidase C-terminal" evidence="10">
    <location>
        <begin position="230"/>
        <end position="378"/>
    </location>
</feature>
<evidence type="ECO:0000256" key="9">
    <source>
        <dbReference type="RuleBase" id="RU362125"/>
    </source>
</evidence>
<sequence length="401" mass="42890">MMDEMLPEEIPAIRDSIRRFMATEVVPVMDEVEARGELPRDLIRKAGEAGYYGATFPEEVGGSDMGYLAAAVIIEEIARADIRFGGFNQNGGNCPACIYLGGTQDQIDRYVPDLLAGNIVGMMALTEAGGGSDAAGAMKTTARRDGDVYKLNGSKMWATLGDEADVGVLFAKTDPEAGARGVSAFIVEPKKFPGYTAQAIDVGLSNAFRVAAVYLDDFTVPAENLLGNEGEGFKIIMRALQGGRAVIGAKALGIAIGAYEDAVRYANERVIKGSPIGKFQMIQGQIAEMAVAIEASRALVYQAAQAMDRELPTNRIASIAKFHASTTAKFCADTAQQIYGGYGLSSEYRISRYKKYADLMFTGEGTANVQKILIAEDALGYKQADRHHGKTGLRQMGRGAA</sequence>
<evidence type="ECO:0000259" key="11">
    <source>
        <dbReference type="Pfam" id="PF02770"/>
    </source>
</evidence>
<keyword evidence="4 9" id="KW-0274">FAD</keyword>
<dbReference type="Gene3D" id="2.40.110.10">
    <property type="entry name" value="Butyryl-CoA Dehydrogenase, subunit A, domain 2"/>
    <property type="match status" value="1"/>
</dbReference>
<evidence type="ECO:0000259" key="10">
    <source>
        <dbReference type="Pfam" id="PF00441"/>
    </source>
</evidence>
<dbReference type="InterPro" id="IPR036250">
    <property type="entry name" value="AcylCo_DH-like_C"/>
</dbReference>
<protein>
    <recommendedName>
        <fullName evidence="7">3-sulfinopropanoyl-CoA desulfinase</fullName>
        <ecNumber evidence="6">3.13.1.4</ecNumber>
    </recommendedName>
    <alternativeName>
        <fullName evidence="8">3-sulfinopropionyl coenzyme A desulfinase</fullName>
    </alternativeName>
</protein>
<comment type="cofactor">
    <cofactor evidence="1 9">
        <name>FAD</name>
        <dbReference type="ChEBI" id="CHEBI:57692"/>
    </cofactor>
</comment>
<dbReference type="InterPro" id="IPR046373">
    <property type="entry name" value="Acyl-CoA_Oxase/DH_mid-dom_sf"/>
</dbReference>
<evidence type="ECO:0000313" key="14">
    <source>
        <dbReference type="Proteomes" id="UP000031521"/>
    </source>
</evidence>
<dbReference type="EC" id="3.13.1.4" evidence="6"/>
<dbReference type="PANTHER" id="PTHR43884">
    <property type="entry name" value="ACYL-COA DEHYDROGENASE"/>
    <property type="match status" value="1"/>
</dbReference>
<comment type="similarity">
    <text evidence="2 9">Belongs to the acyl-CoA dehydrogenase family.</text>
</comment>
<evidence type="ECO:0000256" key="2">
    <source>
        <dbReference type="ARBA" id="ARBA00009347"/>
    </source>
</evidence>
<accession>A0A0B5E6Y2</accession>
<dbReference type="Gene3D" id="1.20.140.10">
    <property type="entry name" value="Butyryl-CoA Dehydrogenase, subunit A, domain 3"/>
    <property type="match status" value="1"/>
</dbReference>
<dbReference type="InterPro" id="IPR037069">
    <property type="entry name" value="AcylCoA_DH/ox_N_sf"/>
</dbReference>
<dbReference type="EMBL" id="CP004394">
    <property type="protein sequence ID" value="AJE49200.1"/>
    <property type="molecule type" value="Genomic_DNA"/>
</dbReference>
<keyword evidence="3 9" id="KW-0285">Flavoprotein</keyword>
<dbReference type="GO" id="GO:0050660">
    <property type="term" value="F:flavin adenine dinucleotide binding"/>
    <property type="evidence" value="ECO:0007669"/>
    <property type="project" value="InterPro"/>
</dbReference>
<evidence type="ECO:0000259" key="12">
    <source>
        <dbReference type="Pfam" id="PF02771"/>
    </source>
</evidence>
<evidence type="ECO:0000256" key="8">
    <source>
        <dbReference type="ARBA" id="ARBA00075603"/>
    </source>
</evidence>
<dbReference type="Gene3D" id="1.10.540.10">
    <property type="entry name" value="Acyl-CoA dehydrogenase/oxidase, N-terminal domain"/>
    <property type="match status" value="1"/>
</dbReference>
<reference evidence="13 14" key="1">
    <citation type="journal article" date="2014" name="Int. J. Syst. Evol. Microbiol.">
        <title>Celeribacter indicus sp. nov., a polycyclic aromatic hydrocarbon-degrading bacterium from deep-sea sediment and reclassification of Huaishuia halophila as Celeribacter halophilus comb. nov.</title>
        <authorList>
            <person name="Lai Q."/>
            <person name="Cao J."/>
            <person name="Yuan J."/>
            <person name="Li F."/>
            <person name="Shao Z."/>
        </authorList>
    </citation>
    <scope>NUCLEOTIDE SEQUENCE [LARGE SCALE GENOMIC DNA]</scope>
    <source>
        <strain evidence="13">P73</strain>
        <plasmid evidence="14">Plasmid pP73A</plasmid>
    </source>
</reference>
<feature type="domain" description="Acyl-CoA dehydrogenase/oxidase N-terminal" evidence="12">
    <location>
        <begin position="8"/>
        <end position="117"/>
    </location>
</feature>
<dbReference type="SUPFAM" id="SSF47203">
    <property type="entry name" value="Acyl-CoA dehydrogenase C-terminal domain-like"/>
    <property type="match status" value="1"/>
</dbReference>
<organism evidence="13 14">
    <name type="scientific">Celeribacter indicus</name>
    <dbReference type="NCBI Taxonomy" id="1208324"/>
    <lineage>
        <taxon>Bacteria</taxon>
        <taxon>Pseudomonadati</taxon>
        <taxon>Pseudomonadota</taxon>
        <taxon>Alphaproteobacteria</taxon>
        <taxon>Rhodobacterales</taxon>
        <taxon>Roseobacteraceae</taxon>
        <taxon>Celeribacter</taxon>
    </lineage>
</organism>
<evidence type="ECO:0000256" key="5">
    <source>
        <dbReference type="ARBA" id="ARBA00052938"/>
    </source>
</evidence>
<evidence type="ECO:0000313" key="13">
    <source>
        <dbReference type="EMBL" id="AJE49200.1"/>
    </source>
</evidence>
<dbReference type="InterPro" id="IPR009100">
    <property type="entry name" value="AcylCoA_DH/oxidase_NM_dom_sf"/>
</dbReference>
<evidence type="ECO:0000256" key="7">
    <source>
        <dbReference type="ARBA" id="ARBA00068311"/>
    </source>
</evidence>
<dbReference type="OrthoDB" id="9775090at2"/>
<keyword evidence="13" id="KW-0614">Plasmid</keyword>
<keyword evidence="9" id="KW-0560">Oxidoreductase</keyword>
<dbReference type="Pfam" id="PF02771">
    <property type="entry name" value="Acyl-CoA_dh_N"/>
    <property type="match status" value="1"/>
</dbReference>
<dbReference type="PANTHER" id="PTHR43884:SF12">
    <property type="entry name" value="ISOVALERYL-COA DEHYDROGENASE, MITOCHONDRIAL-RELATED"/>
    <property type="match status" value="1"/>
</dbReference>
<keyword evidence="14" id="KW-1185">Reference proteome</keyword>
<dbReference type="KEGG" id="cid:P73_4485"/>
<dbReference type="Pfam" id="PF00441">
    <property type="entry name" value="Acyl-CoA_dh_1"/>
    <property type="match status" value="1"/>
</dbReference>
<comment type="catalytic activity">
    <reaction evidence="5">
        <text>3-sulfinopropanoyl-CoA + H2O = propanoyl-CoA + sulfite + H(+)</text>
        <dbReference type="Rhea" id="RHEA:41624"/>
        <dbReference type="ChEBI" id="CHEBI:15377"/>
        <dbReference type="ChEBI" id="CHEBI:15378"/>
        <dbReference type="ChEBI" id="CHEBI:17359"/>
        <dbReference type="ChEBI" id="CHEBI:57392"/>
        <dbReference type="ChEBI" id="CHEBI:78349"/>
        <dbReference type="EC" id="3.13.1.4"/>
    </reaction>
    <physiologicalReaction direction="left-to-right" evidence="5">
        <dbReference type="Rhea" id="RHEA:41625"/>
    </physiologicalReaction>
</comment>
<dbReference type="InterPro" id="IPR009075">
    <property type="entry name" value="AcylCo_DH/oxidase_C"/>
</dbReference>
<dbReference type="PIRSF" id="PIRSF016578">
    <property type="entry name" value="HsaA"/>
    <property type="match status" value="1"/>
</dbReference>
<evidence type="ECO:0000256" key="6">
    <source>
        <dbReference type="ARBA" id="ARBA00066461"/>
    </source>
</evidence>
<evidence type="ECO:0000256" key="1">
    <source>
        <dbReference type="ARBA" id="ARBA00001974"/>
    </source>
</evidence>
<dbReference type="Pfam" id="PF02770">
    <property type="entry name" value="Acyl-CoA_dh_M"/>
    <property type="match status" value="1"/>
</dbReference>
<dbReference type="InterPro" id="IPR006089">
    <property type="entry name" value="Acyl-CoA_DH_CS"/>
</dbReference>
<dbReference type="InterPro" id="IPR006091">
    <property type="entry name" value="Acyl-CoA_Oxase/DH_mid-dom"/>
</dbReference>
<gene>
    <name evidence="13" type="ORF">P73_4485</name>
</gene>
<dbReference type="PROSITE" id="PS00072">
    <property type="entry name" value="ACYL_COA_DH_1"/>
    <property type="match status" value="1"/>
</dbReference>